<feature type="region of interest" description="Disordered" evidence="1">
    <location>
        <begin position="125"/>
        <end position="145"/>
    </location>
</feature>
<name>A0ABU7U451_9PROT</name>
<reference evidence="2 3" key="1">
    <citation type="submission" date="2023-10" db="EMBL/GenBank/DDBJ databases">
        <title>Sorlinia euscelidii gen. nov., sp. nov., an acetic acid bacteria isolated from the gut of Euscelidius variegatus emitter.</title>
        <authorList>
            <person name="Michoud G."/>
            <person name="Marasco R."/>
            <person name="Seferji K."/>
            <person name="Gonella E."/>
            <person name="Garuglieri E."/>
            <person name="Alma A."/>
            <person name="Mapelli F."/>
            <person name="Borin S."/>
            <person name="Daffonchio D."/>
            <person name="Crotti E."/>
        </authorList>
    </citation>
    <scope>NUCLEOTIDE SEQUENCE [LARGE SCALE GENOMIC DNA]</scope>
    <source>
        <strain evidence="2 3">EV16P</strain>
    </source>
</reference>
<dbReference type="EMBL" id="JAWJZY010000003">
    <property type="protein sequence ID" value="MEE8658856.1"/>
    <property type="molecule type" value="Genomic_DNA"/>
</dbReference>
<dbReference type="RefSeq" id="WP_394819760.1">
    <property type="nucleotide sequence ID" value="NZ_JAWJZY010000003.1"/>
</dbReference>
<organism evidence="2 3">
    <name type="scientific">Sorlinia euscelidii</name>
    <dbReference type="NCBI Taxonomy" id="3081148"/>
    <lineage>
        <taxon>Bacteria</taxon>
        <taxon>Pseudomonadati</taxon>
        <taxon>Pseudomonadota</taxon>
        <taxon>Alphaproteobacteria</taxon>
        <taxon>Acetobacterales</taxon>
        <taxon>Acetobacteraceae</taxon>
        <taxon>Sorlinia</taxon>
    </lineage>
</organism>
<gene>
    <name evidence="2" type="ORF">DOFOFD_07510</name>
</gene>
<sequence length="145" mass="15442">MTSFTFVPLLETGIKTNKFEMLAKGIQAASTSAALAEAAEAAPEGRRVGVFPYQTLTGWPQSQPVDVGETGKKYSALAQIDGVNAYFTPFNQTPVSIQIDAAQIAMSLGRLYGFRIGLIAFVEDPPETPPEAVRSESVKSSAKGK</sequence>
<protein>
    <submittedName>
        <fullName evidence="2">Uncharacterized protein</fullName>
    </submittedName>
</protein>
<evidence type="ECO:0000313" key="2">
    <source>
        <dbReference type="EMBL" id="MEE8658856.1"/>
    </source>
</evidence>
<accession>A0ABU7U451</accession>
<comment type="caution">
    <text evidence="2">The sequence shown here is derived from an EMBL/GenBank/DDBJ whole genome shotgun (WGS) entry which is preliminary data.</text>
</comment>
<dbReference type="Proteomes" id="UP001312908">
    <property type="component" value="Unassembled WGS sequence"/>
</dbReference>
<keyword evidence="3" id="KW-1185">Reference proteome</keyword>
<proteinExistence type="predicted"/>
<evidence type="ECO:0000313" key="3">
    <source>
        <dbReference type="Proteomes" id="UP001312908"/>
    </source>
</evidence>
<evidence type="ECO:0000256" key="1">
    <source>
        <dbReference type="SAM" id="MobiDB-lite"/>
    </source>
</evidence>